<keyword evidence="3" id="KW-1185">Reference proteome</keyword>
<accession>A0A9D4TV97</accession>
<organism evidence="2 3">
    <name type="scientific">Chlorella vulgaris</name>
    <name type="common">Green alga</name>
    <dbReference type="NCBI Taxonomy" id="3077"/>
    <lineage>
        <taxon>Eukaryota</taxon>
        <taxon>Viridiplantae</taxon>
        <taxon>Chlorophyta</taxon>
        <taxon>core chlorophytes</taxon>
        <taxon>Trebouxiophyceae</taxon>
        <taxon>Chlorellales</taxon>
        <taxon>Chlorellaceae</taxon>
        <taxon>Chlorella clade</taxon>
        <taxon>Chlorella</taxon>
    </lineage>
</organism>
<name>A0A9D4TV97_CHLVU</name>
<dbReference type="EMBL" id="SIDB01000002">
    <property type="protein sequence ID" value="KAI3435851.1"/>
    <property type="molecule type" value="Genomic_DNA"/>
</dbReference>
<evidence type="ECO:0000256" key="1">
    <source>
        <dbReference type="SAM" id="MobiDB-lite"/>
    </source>
</evidence>
<dbReference type="AlphaFoldDB" id="A0A9D4TV97"/>
<evidence type="ECO:0008006" key="4">
    <source>
        <dbReference type="Google" id="ProtNLM"/>
    </source>
</evidence>
<dbReference type="OrthoDB" id="409189at2759"/>
<evidence type="ECO:0000313" key="3">
    <source>
        <dbReference type="Proteomes" id="UP001055712"/>
    </source>
</evidence>
<reference evidence="2" key="2">
    <citation type="submission" date="2020-11" db="EMBL/GenBank/DDBJ databases">
        <authorList>
            <person name="Cecchin M."/>
            <person name="Marcolungo L."/>
            <person name="Rossato M."/>
            <person name="Girolomoni L."/>
            <person name="Cosentino E."/>
            <person name="Cuine S."/>
            <person name="Li-Beisson Y."/>
            <person name="Delledonne M."/>
            <person name="Ballottari M."/>
        </authorList>
    </citation>
    <scope>NUCLEOTIDE SEQUENCE</scope>
    <source>
        <strain evidence="2">211/11P</strain>
        <tissue evidence="2">Whole cell</tissue>
    </source>
</reference>
<protein>
    <recommendedName>
        <fullName evidence="4">Cyanocobalamin reductase (cyanide-eliminating)</fullName>
    </recommendedName>
</protein>
<feature type="region of interest" description="Disordered" evidence="1">
    <location>
        <begin position="232"/>
        <end position="260"/>
    </location>
</feature>
<proteinExistence type="predicted"/>
<evidence type="ECO:0000313" key="2">
    <source>
        <dbReference type="EMBL" id="KAI3435851.1"/>
    </source>
</evidence>
<feature type="compositionally biased region" description="Polar residues" evidence="1">
    <location>
        <begin position="232"/>
        <end position="248"/>
    </location>
</feature>
<reference evidence="2" key="1">
    <citation type="journal article" date="2019" name="Plant J.">
        <title>Chlorella vulgaris genome assembly and annotation reveals the molecular basis for metabolic acclimation to high light conditions.</title>
        <authorList>
            <person name="Cecchin M."/>
            <person name="Marcolungo L."/>
            <person name="Rossato M."/>
            <person name="Girolomoni L."/>
            <person name="Cosentino E."/>
            <person name="Cuine S."/>
            <person name="Li-Beisson Y."/>
            <person name="Delledonne M."/>
            <person name="Ballottari M."/>
        </authorList>
    </citation>
    <scope>NUCLEOTIDE SEQUENCE</scope>
    <source>
        <strain evidence="2">211/11P</strain>
    </source>
</reference>
<dbReference type="Proteomes" id="UP001055712">
    <property type="component" value="Unassembled WGS sequence"/>
</dbReference>
<comment type="caution">
    <text evidence="2">The sequence shown here is derived from an EMBL/GenBank/DDBJ whole genome shotgun (WGS) entry which is preliminary data.</text>
</comment>
<sequence length="391" mass="41463">MHPLTLSWYNSSIPAELGARIPARGSAGQSALCLLVGNSREVWEAFLDSLSACPELQQADHPLELYLEQSVCASLAAAAPGLHPRIYWSHRRTHDLEAPPGGGPASEHVALQRMAHHSGLAYLDHVSHLCLHPRFGPWFSLRCAIIFDDIPYTAAKPSELPNPLPPATQQYVRMALHSAVHNTSRKFDVPEVDVEAAKAALAEASSEPVLGCDSEDEGEQAAAGTGVELCSTASPSAGTTPLGSSGCSSPPAGVEAGAQQSAVDTQQAAASALALKLAAPAAGRCRSPGKEGKPSMRAVTANWKAWVAVRDSPCPGHPWRYSEEQVQYHYSRQRDILVTALLRRNLGPTTPAANQALLEPALASFHQATRLAQKSPVRRSYAAASPPITAS</sequence>
<gene>
    <name evidence="2" type="ORF">D9Q98_001909</name>
</gene>